<keyword evidence="2" id="KW-1185">Reference proteome</keyword>
<reference evidence="1 2" key="1">
    <citation type="journal article" date="2012" name="J. Bacteriol.">
        <title>Genome Sequence of the Filamentous Bacterium Fibrisoma limi BUZ 3T.</title>
        <authorList>
            <person name="Filippini M."/>
            <person name="Qi W."/>
            <person name="Jaenicke S."/>
            <person name="Goesmann A."/>
            <person name="Smits T.H."/>
            <person name="Bagheri H.C."/>
        </authorList>
    </citation>
    <scope>NUCLEOTIDE SEQUENCE [LARGE SCALE GENOMIC DNA]</scope>
    <source>
        <strain evidence="2">BUZ 3T</strain>
    </source>
</reference>
<dbReference type="OrthoDB" id="1523646at2"/>
<dbReference type="Proteomes" id="UP000009309">
    <property type="component" value="Unassembled WGS sequence"/>
</dbReference>
<accession>I2GDV2</accession>
<dbReference type="InterPro" id="IPR011990">
    <property type="entry name" value="TPR-like_helical_dom_sf"/>
</dbReference>
<comment type="caution">
    <text evidence="1">The sequence shown here is derived from an EMBL/GenBank/DDBJ whole genome shotgun (WGS) entry which is preliminary data.</text>
</comment>
<dbReference type="SUPFAM" id="SSF48452">
    <property type="entry name" value="TPR-like"/>
    <property type="match status" value="1"/>
</dbReference>
<evidence type="ECO:0000313" key="1">
    <source>
        <dbReference type="EMBL" id="CCH52076.1"/>
    </source>
</evidence>
<sequence>MRYRYVRFILLFILGGFAYSVVGQAVPNSLDSLEQYLRIHMPTDSDYVRALDRTARKLLFERADYARADSLLGRSEPLDRTIGRWPGLSGAYNVRSTRYHLTAEPKLVLLNVQKAVQVIEEYNLSRSDLYAYLGNVAMAQGKLGQWEPMMQTALRAIRLQEQYQLKRRYSNTYTAVADALKNRGRPQQALSYAQEALVIDQQRPRQPNFS</sequence>
<dbReference type="STRING" id="1185876.BN8_01049"/>
<dbReference type="AlphaFoldDB" id="I2GDV2"/>
<organism evidence="1 2">
    <name type="scientific">Fibrisoma limi BUZ 3</name>
    <dbReference type="NCBI Taxonomy" id="1185876"/>
    <lineage>
        <taxon>Bacteria</taxon>
        <taxon>Pseudomonadati</taxon>
        <taxon>Bacteroidota</taxon>
        <taxon>Cytophagia</taxon>
        <taxon>Cytophagales</taxon>
        <taxon>Spirosomataceae</taxon>
        <taxon>Fibrisoma</taxon>
    </lineage>
</organism>
<evidence type="ECO:0000313" key="2">
    <source>
        <dbReference type="Proteomes" id="UP000009309"/>
    </source>
</evidence>
<dbReference type="Gene3D" id="1.25.40.10">
    <property type="entry name" value="Tetratricopeptide repeat domain"/>
    <property type="match status" value="1"/>
</dbReference>
<dbReference type="eggNOG" id="COG0457">
    <property type="taxonomic scope" value="Bacteria"/>
</dbReference>
<proteinExistence type="predicted"/>
<gene>
    <name evidence="1" type="ORF">BN8_01049</name>
</gene>
<protein>
    <submittedName>
        <fullName evidence="1">Uncharacterized protein</fullName>
    </submittedName>
</protein>
<dbReference type="EMBL" id="CAIT01000004">
    <property type="protein sequence ID" value="CCH52076.1"/>
    <property type="molecule type" value="Genomic_DNA"/>
</dbReference>
<dbReference type="RefSeq" id="WP_009280662.1">
    <property type="nucleotide sequence ID" value="NZ_CAIT01000004.1"/>
</dbReference>
<name>I2GDV2_9BACT</name>